<feature type="compositionally biased region" description="Low complexity" evidence="5">
    <location>
        <begin position="118"/>
        <end position="131"/>
    </location>
</feature>
<evidence type="ECO:0000256" key="4">
    <source>
        <dbReference type="ARBA" id="ARBA00023180"/>
    </source>
</evidence>
<sequence length="142" mass="14633">MASFKILLVLLLAILLVEVTLAQNSIPDCATKLIPCVQFLNSTKPPESCCKPLGEVVTNQKACLCNFFSANTGLIQSFGVNVTQALELPKHCGVSSDTSLCSSAPAPAPGMTPPLLAPAPALGMTPPTSGMTPPPPSTTSIK</sequence>
<evidence type="ECO:0000313" key="8">
    <source>
        <dbReference type="EMBL" id="KAF9617154.1"/>
    </source>
</evidence>
<evidence type="ECO:0000313" key="9">
    <source>
        <dbReference type="Proteomes" id="UP000631114"/>
    </source>
</evidence>
<keyword evidence="3" id="KW-1015">Disulfide bond</keyword>
<feature type="chain" id="PRO_5033020456" description="Bifunctional inhibitor/plant lipid transfer protein/seed storage helical domain-containing protein" evidence="6">
    <location>
        <begin position="23"/>
        <end position="142"/>
    </location>
</feature>
<name>A0A835M805_9MAGN</name>
<dbReference type="InterPro" id="IPR016140">
    <property type="entry name" value="Bifunc_inhib/LTP/seed_store"/>
</dbReference>
<dbReference type="Pfam" id="PF14368">
    <property type="entry name" value="LTP_2"/>
    <property type="match status" value="1"/>
</dbReference>
<reference evidence="8 9" key="1">
    <citation type="submission" date="2020-10" db="EMBL/GenBank/DDBJ databases">
        <title>The Coptis chinensis genome and diversification of protoberbering-type alkaloids.</title>
        <authorList>
            <person name="Wang B."/>
            <person name="Shu S."/>
            <person name="Song C."/>
            <person name="Liu Y."/>
        </authorList>
    </citation>
    <scope>NUCLEOTIDE SEQUENCE [LARGE SCALE GENOMIC DNA]</scope>
    <source>
        <strain evidence="8">HL-2020</strain>
        <tissue evidence="8">Leaf</tissue>
    </source>
</reference>
<protein>
    <recommendedName>
        <fullName evidence="7">Bifunctional inhibitor/plant lipid transfer protein/seed storage helical domain-containing protein</fullName>
    </recommendedName>
</protein>
<evidence type="ECO:0000256" key="2">
    <source>
        <dbReference type="ARBA" id="ARBA00022729"/>
    </source>
</evidence>
<dbReference type="OrthoDB" id="690947at2759"/>
<keyword evidence="9" id="KW-1185">Reference proteome</keyword>
<comment type="similarity">
    <text evidence="1">Belongs to the plant LTP family.</text>
</comment>
<feature type="signal peptide" evidence="6">
    <location>
        <begin position="1"/>
        <end position="22"/>
    </location>
</feature>
<dbReference type="PRINTS" id="PR00382">
    <property type="entry name" value="LIPIDTRNSFER"/>
</dbReference>
<keyword evidence="2 6" id="KW-0732">Signal</keyword>
<dbReference type="AlphaFoldDB" id="A0A835M805"/>
<feature type="domain" description="Bifunctional inhibitor/plant lipid transfer protein/seed storage helical" evidence="7">
    <location>
        <begin position="22"/>
        <end position="101"/>
    </location>
</feature>
<evidence type="ECO:0000256" key="1">
    <source>
        <dbReference type="ARBA" id="ARBA00009748"/>
    </source>
</evidence>
<feature type="region of interest" description="Disordered" evidence="5">
    <location>
        <begin position="103"/>
        <end position="142"/>
    </location>
</feature>
<dbReference type="InterPro" id="IPR043325">
    <property type="entry name" value="LTSS"/>
</dbReference>
<evidence type="ECO:0000256" key="5">
    <source>
        <dbReference type="SAM" id="MobiDB-lite"/>
    </source>
</evidence>
<organism evidence="8 9">
    <name type="scientific">Coptis chinensis</name>
    <dbReference type="NCBI Taxonomy" id="261450"/>
    <lineage>
        <taxon>Eukaryota</taxon>
        <taxon>Viridiplantae</taxon>
        <taxon>Streptophyta</taxon>
        <taxon>Embryophyta</taxon>
        <taxon>Tracheophyta</taxon>
        <taxon>Spermatophyta</taxon>
        <taxon>Magnoliopsida</taxon>
        <taxon>Ranunculales</taxon>
        <taxon>Ranunculaceae</taxon>
        <taxon>Coptidoideae</taxon>
        <taxon>Coptis</taxon>
    </lineage>
</organism>
<dbReference type="PANTHER" id="PTHR33044">
    <property type="entry name" value="BIFUNCTIONAL INHIBITOR/LIPID-TRANSFER PROTEIN/SEED STORAGE 2S ALBUMIN SUPERFAMILY PROTEIN-RELATED"/>
    <property type="match status" value="1"/>
</dbReference>
<dbReference type="GO" id="GO:0006869">
    <property type="term" value="P:lipid transport"/>
    <property type="evidence" value="ECO:0007669"/>
    <property type="project" value="InterPro"/>
</dbReference>
<accession>A0A835M805</accession>
<keyword evidence="4" id="KW-0325">Glycoprotein</keyword>
<dbReference type="Proteomes" id="UP000631114">
    <property type="component" value="Unassembled WGS sequence"/>
</dbReference>
<dbReference type="GO" id="GO:0008289">
    <property type="term" value="F:lipid binding"/>
    <property type="evidence" value="ECO:0007669"/>
    <property type="project" value="InterPro"/>
</dbReference>
<dbReference type="CDD" id="cd00010">
    <property type="entry name" value="AAI_LTSS"/>
    <property type="match status" value="1"/>
</dbReference>
<dbReference type="SUPFAM" id="SSF47699">
    <property type="entry name" value="Bifunctional inhibitor/lipid-transfer protein/seed storage 2S albumin"/>
    <property type="match status" value="1"/>
</dbReference>
<gene>
    <name evidence="8" type="ORF">IFM89_034305</name>
</gene>
<dbReference type="Gene3D" id="1.10.110.10">
    <property type="entry name" value="Plant lipid-transfer and hydrophobic proteins"/>
    <property type="match status" value="1"/>
</dbReference>
<evidence type="ECO:0000256" key="3">
    <source>
        <dbReference type="ARBA" id="ARBA00023157"/>
    </source>
</evidence>
<evidence type="ECO:0000256" key="6">
    <source>
        <dbReference type="SAM" id="SignalP"/>
    </source>
</evidence>
<dbReference type="InterPro" id="IPR000528">
    <property type="entry name" value="Plant_nsLTP"/>
</dbReference>
<comment type="caution">
    <text evidence="8">The sequence shown here is derived from an EMBL/GenBank/DDBJ whole genome shotgun (WGS) entry which is preliminary data.</text>
</comment>
<dbReference type="InterPro" id="IPR036312">
    <property type="entry name" value="Bifun_inhib/LTP/seed_sf"/>
</dbReference>
<evidence type="ECO:0000259" key="7">
    <source>
        <dbReference type="Pfam" id="PF14368"/>
    </source>
</evidence>
<feature type="compositionally biased region" description="Pro residues" evidence="5">
    <location>
        <begin position="132"/>
        <end position="142"/>
    </location>
</feature>
<dbReference type="EMBL" id="JADFTS010000003">
    <property type="protein sequence ID" value="KAF9617154.1"/>
    <property type="molecule type" value="Genomic_DNA"/>
</dbReference>
<feature type="compositionally biased region" description="Pro residues" evidence="5">
    <location>
        <begin position="106"/>
        <end position="117"/>
    </location>
</feature>
<proteinExistence type="inferred from homology"/>